<reference evidence="2" key="1">
    <citation type="submission" date="2020-04" db="EMBL/GenBank/DDBJ databases">
        <title>Nitratireductor sp. nov. isolated from mangrove soil.</title>
        <authorList>
            <person name="Ye Y."/>
        </authorList>
    </citation>
    <scope>NUCLEOTIDE SEQUENCE</scope>
    <source>
        <strain evidence="2">SY7</strain>
    </source>
</reference>
<dbReference type="EMBL" id="CP042301">
    <property type="protein sequence ID" value="QDZ00183.1"/>
    <property type="molecule type" value="Genomic_DNA"/>
</dbReference>
<dbReference type="Pfam" id="PF18856">
    <property type="entry name" value="baeRF_family12"/>
    <property type="match status" value="1"/>
</dbReference>
<evidence type="ECO:0000313" key="3">
    <source>
        <dbReference type="Proteomes" id="UP000321389"/>
    </source>
</evidence>
<proteinExistence type="predicted"/>
<dbReference type="AlphaFoldDB" id="A0A5B8KX63"/>
<gene>
    <name evidence="2" type="ORF">FQ775_07180</name>
</gene>
<dbReference type="RefSeq" id="WP_146298832.1">
    <property type="nucleotide sequence ID" value="NZ_CP042301.2"/>
</dbReference>
<feature type="compositionally biased region" description="Basic and acidic residues" evidence="1">
    <location>
        <begin position="50"/>
        <end position="72"/>
    </location>
</feature>
<dbReference type="Proteomes" id="UP000321389">
    <property type="component" value="Chromosome"/>
</dbReference>
<feature type="region of interest" description="Disordered" evidence="1">
    <location>
        <begin position="38"/>
        <end position="72"/>
    </location>
</feature>
<dbReference type="OrthoDB" id="9812459at2"/>
<protein>
    <submittedName>
        <fullName evidence="2">Host attachment protein</fullName>
    </submittedName>
</protein>
<organism evidence="2 3">
    <name type="scientific">Nitratireductor mangrovi</name>
    <dbReference type="NCBI Taxonomy" id="2599600"/>
    <lineage>
        <taxon>Bacteria</taxon>
        <taxon>Pseudomonadati</taxon>
        <taxon>Pseudomonadota</taxon>
        <taxon>Alphaproteobacteria</taxon>
        <taxon>Hyphomicrobiales</taxon>
        <taxon>Phyllobacteriaceae</taxon>
        <taxon>Nitratireductor</taxon>
    </lineage>
</organism>
<name>A0A5B8KX63_9HYPH</name>
<accession>A0A5B8KX63</accession>
<evidence type="ECO:0000313" key="2">
    <source>
        <dbReference type="EMBL" id="QDZ00183.1"/>
    </source>
</evidence>
<evidence type="ECO:0000256" key="1">
    <source>
        <dbReference type="SAM" id="MobiDB-lite"/>
    </source>
</evidence>
<dbReference type="InterPro" id="IPR041374">
    <property type="entry name" value="BaeRF_family12"/>
</dbReference>
<dbReference type="KEGG" id="niy:FQ775_07180"/>
<keyword evidence="3" id="KW-1185">Reference proteome</keyword>
<sequence length="149" mass="16712">MALAKLETGTWVLVADGERALFLRNEGTAFEPRLEVVDRAQQENPPTHDQGTDRPGRLNDGSDHHRSAVQETDWHRIAKERFADEIADKVSALALKDAFKQIVLVAQPHVLGELRKKLHKEAEGRIKAEVPKTLTNHSLPEIEKVLMDG</sequence>